<evidence type="ECO:0000256" key="2">
    <source>
        <dbReference type="ARBA" id="ARBA00022722"/>
    </source>
</evidence>
<keyword evidence="4" id="KW-0378">Hydrolase</keyword>
<keyword evidence="5" id="KW-0460">Magnesium</keyword>
<dbReference type="Proteomes" id="UP000053157">
    <property type="component" value="Unassembled WGS sequence"/>
</dbReference>
<dbReference type="OrthoDB" id="38049at2157"/>
<reference evidence="8 9" key="1">
    <citation type="submission" date="2015-12" db="EMBL/GenBank/DDBJ databases">
        <title>Haloferax profundi sp. nov. isolated from the Discovery deep brine-seawater interface in the Red Sea.</title>
        <authorList>
            <person name="Zhang G."/>
            <person name="Stingl U."/>
            <person name="Rashid M."/>
        </authorList>
    </citation>
    <scope>NUCLEOTIDE SEQUENCE [LARGE SCALE GENOMIC DNA]</scope>
    <source>
        <strain evidence="8 9">SB29</strain>
    </source>
</reference>
<evidence type="ECO:0000259" key="7">
    <source>
        <dbReference type="Pfam" id="PF01850"/>
    </source>
</evidence>
<dbReference type="GO" id="GO:0004518">
    <property type="term" value="F:nuclease activity"/>
    <property type="evidence" value="ECO:0007669"/>
    <property type="project" value="UniProtKB-KW"/>
</dbReference>
<name>A0A0W1SV95_9EURY</name>
<evidence type="ECO:0000256" key="5">
    <source>
        <dbReference type="ARBA" id="ARBA00022842"/>
    </source>
</evidence>
<dbReference type="SUPFAM" id="SSF88723">
    <property type="entry name" value="PIN domain-like"/>
    <property type="match status" value="1"/>
</dbReference>
<dbReference type="GO" id="GO:0046872">
    <property type="term" value="F:metal ion binding"/>
    <property type="evidence" value="ECO:0007669"/>
    <property type="project" value="UniProtKB-KW"/>
</dbReference>
<keyword evidence="3" id="KW-0479">Metal-binding</keyword>
<evidence type="ECO:0000256" key="6">
    <source>
        <dbReference type="ARBA" id="ARBA00038093"/>
    </source>
</evidence>
<comment type="similarity">
    <text evidence="6">Belongs to the PINc/VapC protein family.</text>
</comment>
<dbReference type="InterPro" id="IPR050556">
    <property type="entry name" value="Type_II_TA_system_RNase"/>
</dbReference>
<evidence type="ECO:0000313" key="9">
    <source>
        <dbReference type="Proteomes" id="UP000053157"/>
    </source>
</evidence>
<dbReference type="AlphaFoldDB" id="A0A0W1SV95"/>
<gene>
    <name evidence="8" type="ORF">AUR66_08230</name>
</gene>
<dbReference type="InterPro" id="IPR029060">
    <property type="entry name" value="PIN-like_dom_sf"/>
</dbReference>
<evidence type="ECO:0000256" key="1">
    <source>
        <dbReference type="ARBA" id="ARBA00001946"/>
    </source>
</evidence>
<comment type="cofactor">
    <cofactor evidence="1">
        <name>Mg(2+)</name>
        <dbReference type="ChEBI" id="CHEBI:18420"/>
    </cofactor>
</comment>
<keyword evidence="2" id="KW-0540">Nuclease</keyword>
<accession>A0A0W1SV95</accession>
<dbReference type="RefSeq" id="WP_058571073.1">
    <property type="nucleotide sequence ID" value="NZ_LOPV01000055.1"/>
</dbReference>
<dbReference type="InterPro" id="IPR002716">
    <property type="entry name" value="PIN_dom"/>
</dbReference>
<evidence type="ECO:0000313" key="8">
    <source>
        <dbReference type="EMBL" id="KTG30363.1"/>
    </source>
</evidence>
<keyword evidence="9" id="KW-1185">Reference proteome</keyword>
<dbReference type="PANTHER" id="PTHR33653">
    <property type="entry name" value="RIBONUCLEASE VAPC2"/>
    <property type="match status" value="1"/>
</dbReference>
<dbReference type="EMBL" id="LOPV01000055">
    <property type="protein sequence ID" value="KTG30363.1"/>
    <property type="molecule type" value="Genomic_DNA"/>
</dbReference>
<dbReference type="PANTHER" id="PTHR33653:SF1">
    <property type="entry name" value="RIBONUCLEASE VAPC2"/>
    <property type="match status" value="1"/>
</dbReference>
<dbReference type="Pfam" id="PF01850">
    <property type="entry name" value="PIN"/>
    <property type="match status" value="1"/>
</dbReference>
<sequence length="130" mass="14528">MIEDTSFIIDILHGDSEALQYLDLIERGNHPEKVASITVLELYEAVPQLNIPEERQQKILDVLDTRHIVAADETIMRKAGKISGTLVSQGKEIDREDCLIGATALLADEPVITRNVDHFTRIDGLDVETH</sequence>
<dbReference type="Gene3D" id="3.40.50.1010">
    <property type="entry name" value="5'-nuclease"/>
    <property type="match status" value="1"/>
</dbReference>
<organism evidence="8 9">
    <name type="scientific">Haloferax profundi</name>
    <dbReference type="NCBI Taxonomy" id="1544718"/>
    <lineage>
        <taxon>Archaea</taxon>
        <taxon>Methanobacteriati</taxon>
        <taxon>Methanobacteriota</taxon>
        <taxon>Stenosarchaea group</taxon>
        <taxon>Halobacteria</taxon>
        <taxon>Halobacteriales</taxon>
        <taxon>Haloferacaceae</taxon>
        <taxon>Haloferax</taxon>
    </lineage>
</organism>
<proteinExistence type="inferred from homology"/>
<evidence type="ECO:0000256" key="4">
    <source>
        <dbReference type="ARBA" id="ARBA00022801"/>
    </source>
</evidence>
<feature type="domain" description="PIN" evidence="7">
    <location>
        <begin position="2"/>
        <end position="124"/>
    </location>
</feature>
<dbReference type="GO" id="GO:0016787">
    <property type="term" value="F:hydrolase activity"/>
    <property type="evidence" value="ECO:0007669"/>
    <property type="project" value="UniProtKB-KW"/>
</dbReference>
<evidence type="ECO:0000256" key="3">
    <source>
        <dbReference type="ARBA" id="ARBA00022723"/>
    </source>
</evidence>
<comment type="caution">
    <text evidence="8">The sequence shown here is derived from an EMBL/GenBank/DDBJ whole genome shotgun (WGS) entry which is preliminary data.</text>
</comment>
<protein>
    <submittedName>
        <fullName evidence="8">Twitching motility protein PilT</fullName>
    </submittedName>
</protein>